<proteinExistence type="inferred from homology"/>
<evidence type="ECO:0000256" key="10">
    <source>
        <dbReference type="PROSITE-ProRule" id="PRU01385"/>
    </source>
</evidence>
<dbReference type="FunFam" id="3.40.1360.10:FF:000018">
    <property type="entry name" value="Type II DNA topoisomerase VI subunit A"/>
    <property type="match status" value="1"/>
</dbReference>
<keyword evidence="14" id="KW-1185">Reference proteome</keyword>
<dbReference type="InterPro" id="IPR036388">
    <property type="entry name" value="WH-like_DNA-bd_sf"/>
</dbReference>
<dbReference type="Pfam" id="PF21180">
    <property type="entry name" value="TOP6A-Spo11_Toprim"/>
    <property type="match status" value="1"/>
</dbReference>
<dbReference type="InterPro" id="IPR002815">
    <property type="entry name" value="Spo11/TopoVI_A"/>
</dbReference>
<dbReference type="GO" id="GO:0003918">
    <property type="term" value="F:DNA topoisomerase type II (double strand cut, ATP-hydrolyzing) activity"/>
    <property type="evidence" value="ECO:0007669"/>
    <property type="project" value="UniProtKB-UniRule"/>
</dbReference>
<evidence type="ECO:0000313" key="13">
    <source>
        <dbReference type="EMBL" id="CAG5160677.1"/>
    </source>
</evidence>
<comment type="catalytic activity">
    <reaction evidence="1 10">
        <text>ATP-dependent breakage, passage and rejoining of double-stranded DNA.</text>
        <dbReference type="EC" id="5.6.2.2"/>
    </reaction>
</comment>
<comment type="caution">
    <text evidence="13">The sequence shown here is derived from an EMBL/GenBank/DDBJ whole genome shotgun (WGS) entry which is preliminary data.</text>
</comment>
<evidence type="ECO:0000256" key="3">
    <source>
        <dbReference type="ARBA" id="ARBA00006559"/>
    </source>
</evidence>
<evidence type="ECO:0000256" key="7">
    <source>
        <dbReference type="ARBA" id="ARBA00023029"/>
    </source>
</evidence>
<dbReference type="SUPFAM" id="SSF56726">
    <property type="entry name" value="DNA topoisomerase IV, alpha subunit"/>
    <property type="match status" value="1"/>
</dbReference>
<evidence type="ECO:0000256" key="8">
    <source>
        <dbReference type="ARBA" id="ARBA00023125"/>
    </source>
</evidence>
<organism evidence="13 14">
    <name type="scientific">Alternaria atra</name>
    <dbReference type="NCBI Taxonomy" id="119953"/>
    <lineage>
        <taxon>Eukaryota</taxon>
        <taxon>Fungi</taxon>
        <taxon>Dikarya</taxon>
        <taxon>Ascomycota</taxon>
        <taxon>Pezizomycotina</taxon>
        <taxon>Dothideomycetes</taxon>
        <taxon>Pleosporomycetidae</taxon>
        <taxon>Pleosporales</taxon>
        <taxon>Pleosporineae</taxon>
        <taxon>Pleosporaceae</taxon>
        <taxon>Alternaria</taxon>
        <taxon>Alternaria sect. Ulocladioides</taxon>
    </lineage>
</organism>
<dbReference type="PANTHER" id="PTHR10848">
    <property type="entry name" value="MEIOTIC RECOMBINATION PROTEIN SPO11"/>
    <property type="match status" value="1"/>
</dbReference>
<keyword evidence="9 10" id="KW-0413">Isomerase</keyword>
<dbReference type="RefSeq" id="XP_043169438.1">
    <property type="nucleotide sequence ID" value="XM_043313503.1"/>
</dbReference>
<dbReference type="CDD" id="cd00223">
    <property type="entry name" value="TOPRIM_TopoIIB_SPO"/>
    <property type="match status" value="1"/>
</dbReference>
<keyword evidence="6" id="KW-0460">Magnesium</keyword>
<dbReference type="Pfam" id="PF04406">
    <property type="entry name" value="TP6A_N"/>
    <property type="match status" value="1"/>
</dbReference>
<keyword evidence="5" id="KW-0479">Metal-binding</keyword>
<evidence type="ECO:0000259" key="12">
    <source>
        <dbReference type="Pfam" id="PF21180"/>
    </source>
</evidence>
<keyword evidence="7 10" id="KW-0799">Topoisomerase</keyword>
<dbReference type="InterPro" id="IPR036078">
    <property type="entry name" value="Spo11/TopoVI_A_sf"/>
</dbReference>
<gene>
    <name evidence="13" type="ORF">ALTATR162_LOCUS5883</name>
</gene>
<dbReference type="EMBL" id="CAJRGZ010000019">
    <property type="protein sequence ID" value="CAG5160677.1"/>
    <property type="molecule type" value="Genomic_DNA"/>
</dbReference>
<dbReference type="Proteomes" id="UP000676310">
    <property type="component" value="Unassembled WGS sequence"/>
</dbReference>
<protein>
    <recommendedName>
        <fullName evidence="4">DNA topoisomerase (ATP-hydrolyzing)</fullName>
        <ecNumber evidence="4">5.6.2.2</ecNumber>
    </recommendedName>
</protein>
<dbReference type="EC" id="5.6.2.2" evidence="4"/>
<dbReference type="GO" id="GO:0000706">
    <property type="term" value="P:meiotic DNA double-strand break processing"/>
    <property type="evidence" value="ECO:0007669"/>
    <property type="project" value="TreeGrafter"/>
</dbReference>
<dbReference type="GO" id="GO:0046872">
    <property type="term" value="F:metal ion binding"/>
    <property type="evidence" value="ECO:0007669"/>
    <property type="project" value="UniProtKB-KW"/>
</dbReference>
<dbReference type="OrthoDB" id="5377392at2759"/>
<dbReference type="PANTHER" id="PTHR10848:SF0">
    <property type="entry name" value="MEIOTIC RECOMBINATION PROTEIN SPO11"/>
    <property type="match status" value="1"/>
</dbReference>
<evidence type="ECO:0000256" key="4">
    <source>
        <dbReference type="ARBA" id="ARBA00012895"/>
    </source>
</evidence>
<dbReference type="GO" id="GO:0003677">
    <property type="term" value="F:DNA binding"/>
    <property type="evidence" value="ECO:0007669"/>
    <property type="project" value="UniProtKB-UniRule"/>
</dbReference>
<dbReference type="GO" id="GO:0042138">
    <property type="term" value="P:meiotic DNA double-strand break formation"/>
    <property type="evidence" value="ECO:0007669"/>
    <property type="project" value="TreeGrafter"/>
</dbReference>
<evidence type="ECO:0000313" key="14">
    <source>
        <dbReference type="Proteomes" id="UP000676310"/>
    </source>
</evidence>
<dbReference type="GO" id="GO:0000228">
    <property type="term" value="C:nuclear chromosome"/>
    <property type="evidence" value="ECO:0007669"/>
    <property type="project" value="TreeGrafter"/>
</dbReference>
<comment type="cofactor">
    <cofactor evidence="2">
        <name>Mg(2+)</name>
        <dbReference type="ChEBI" id="CHEBI:18420"/>
    </cofactor>
</comment>
<evidence type="ECO:0000256" key="6">
    <source>
        <dbReference type="ARBA" id="ARBA00022842"/>
    </source>
</evidence>
<dbReference type="Gene3D" id="1.10.10.10">
    <property type="entry name" value="Winged helix-like DNA-binding domain superfamily/Winged helix DNA-binding domain"/>
    <property type="match status" value="1"/>
</dbReference>
<dbReference type="InterPro" id="IPR013049">
    <property type="entry name" value="Spo11/TopoVI_A_N"/>
</dbReference>
<dbReference type="GeneID" id="67017710"/>
<comment type="similarity">
    <text evidence="3 10">Belongs to the TOP6A family.</text>
</comment>
<evidence type="ECO:0000256" key="1">
    <source>
        <dbReference type="ARBA" id="ARBA00000185"/>
    </source>
</evidence>
<dbReference type="AlphaFoldDB" id="A0A8J2N6E9"/>
<feature type="domain" description="Topoisomerase 6 subunit A/Spo11 TOPRIM" evidence="12">
    <location>
        <begin position="277"/>
        <end position="455"/>
    </location>
</feature>
<sequence>MDTSDFEDMLFGDFDKQITPDDALSEDSDEELLFTTSREEAMLWGMSNSSDSTLRAAGSALHSQEEHQCYRPVLNERPIRDRYWVIARIEAMLETIVDALLEEHEALTITLKSRAALSRRRTTTVGDGQGLVPKPKERDINFPGVNAQEAWNFTVLLRILELIHSSLITNTIMTKRDIYYRHPDLFVKQSVVDRYIDDLACTFGIPRSQLNVTAAAKSLLAGNFRLVRYDGHLVDGMSEKEVGQCPRARDTSLTTRQGMLVPNVSENDNVDLTEVHWVLIIEKEAAFRSLMSSPQWHTLGSNGIVLTAKGYPDVASRSFLSQIADSAPHIPMYALVDLDPDGIAILSTYKYGSYRLAHENVTPTDTTAPGLPNIRWLGVKSHHMSRTPVDEEYTDTSAMPQLQGLMRLTARDRTKAARMLEWNLIGVDGPEQGWRRELQMMLMLNIKAEMQILDELAGGLASWLSYELGQAEELVCAQPMDEHPDERMLF</sequence>
<evidence type="ECO:0000256" key="9">
    <source>
        <dbReference type="ARBA" id="ARBA00023235"/>
    </source>
</evidence>
<feature type="active site" description="O-(5'-phospho-DNA)-tyrosine intermediate" evidence="10">
    <location>
        <position position="180"/>
    </location>
</feature>
<dbReference type="PRINTS" id="PR01550">
    <property type="entry name" value="TOP6AFAMILY"/>
</dbReference>
<dbReference type="GO" id="GO:0005524">
    <property type="term" value="F:ATP binding"/>
    <property type="evidence" value="ECO:0007669"/>
    <property type="project" value="InterPro"/>
</dbReference>
<name>A0A8J2N6E9_9PLEO</name>
<accession>A0A8J2N6E9</accession>
<dbReference type="GO" id="GO:0007131">
    <property type="term" value="P:reciprocal meiotic recombination"/>
    <property type="evidence" value="ECO:0007669"/>
    <property type="project" value="TreeGrafter"/>
</dbReference>
<reference evidence="13" key="1">
    <citation type="submission" date="2021-05" db="EMBL/GenBank/DDBJ databases">
        <authorList>
            <person name="Stam R."/>
        </authorList>
    </citation>
    <scope>NUCLEOTIDE SEQUENCE</scope>
    <source>
        <strain evidence="13">CS162</strain>
    </source>
</reference>
<evidence type="ECO:0000256" key="2">
    <source>
        <dbReference type="ARBA" id="ARBA00001946"/>
    </source>
</evidence>
<keyword evidence="8 10" id="KW-0238">DNA-binding</keyword>
<feature type="domain" description="Spo11/DNA topoisomerase VI subunit A N-terminal" evidence="11">
    <location>
        <begin position="151"/>
        <end position="212"/>
    </location>
</feature>
<evidence type="ECO:0000256" key="5">
    <source>
        <dbReference type="ARBA" id="ARBA00022723"/>
    </source>
</evidence>
<dbReference type="InterPro" id="IPR034136">
    <property type="entry name" value="TOPRIM_Topo6A/Spo11"/>
</dbReference>
<dbReference type="PROSITE" id="PS52041">
    <property type="entry name" value="TOPO_IIB"/>
    <property type="match status" value="1"/>
</dbReference>
<evidence type="ECO:0000259" key="11">
    <source>
        <dbReference type="Pfam" id="PF04406"/>
    </source>
</evidence>
<dbReference type="Gene3D" id="3.40.1360.10">
    <property type="match status" value="1"/>
</dbReference>